<reference evidence="7" key="1">
    <citation type="submission" date="2020-08" db="EMBL/GenBank/DDBJ databases">
        <title>Whole genome shotgun sequence of Actinocatenispora sera NBRC 101916.</title>
        <authorList>
            <person name="Komaki H."/>
            <person name="Tamura T."/>
        </authorList>
    </citation>
    <scope>NUCLEOTIDE SEQUENCE</scope>
    <source>
        <strain evidence="7">NBRC 101916</strain>
    </source>
</reference>
<keyword evidence="4" id="KW-0067">ATP-binding</keyword>
<name>A0A810KXC8_9ACTN</name>
<dbReference type="GO" id="GO:0016301">
    <property type="term" value="F:kinase activity"/>
    <property type="evidence" value="ECO:0007669"/>
    <property type="project" value="UniProtKB-KW"/>
</dbReference>
<feature type="domain" description="Maltokinase N-terminal cap" evidence="6">
    <location>
        <begin position="20"/>
        <end position="103"/>
    </location>
</feature>
<evidence type="ECO:0000313" key="8">
    <source>
        <dbReference type="Proteomes" id="UP000680750"/>
    </source>
</evidence>
<keyword evidence="2" id="KW-0547">Nucleotide-binding</keyword>
<dbReference type="GO" id="GO:0005524">
    <property type="term" value="F:ATP binding"/>
    <property type="evidence" value="ECO:0007669"/>
    <property type="project" value="UniProtKB-KW"/>
</dbReference>
<feature type="region of interest" description="Disordered" evidence="5">
    <location>
        <begin position="121"/>
        <end position="146"/>
    </location>
</feature>
<keyword evidence="3" id="KW-0418">Kinase</keyword>
<sequence length="212" mass="22303">MAVIHQTTLVPSKLELLTDWLPKQPWYRSRPGGPDLERVGGFRLDDPADAVGVEFMAVADGPTTYLVPMTYRGAPLDGADAALLGTAEHGVLGQRWIYDGGHDPVLVAQLVALIQGVAEPQAQSTSNVPDPTVATRPATEGPLTVTGFETVDAGSGTEVRVATEGGALTVRLNRVLSDAPADESVPGVLANRRRPDGTPVRATYATATFRPA</sequence>
<dbReference type="AlphaFoldDB" id="A0A810KXC8"/>
<evidence type="ECO:0000256" key="3">
    <source>
        <dbReference type="ARBA" id="ARBA00022777"/>
    </source>
</evidence>
<dbReference type="RefSeq" id="WP_030445315.1">
    <property type="nucleotide sequence ID" value="NZ_AP023354.1"/>
</dbReference>
<dbReference type="Proteomes" id="UP000680750">
    <property type="component" value="Chromosome"/>
</dbReference>
<dbReference type="KEGG" id="aser:Asera_11900"/>
<dbReference type="OrthoDB" id="3787729at2"/>
<proteinExistence type="predicted"/>
<organism evidence="7 8">
    <name type="scientific">Actinocatenispora sera</name>
    <dbReference type="NCBI Taxonomy" id="390989"/>
    <lineage>
        <taxon>Bacteria</taxon>
        <taxon>Bacillati</taxon>
        <taxon>Actinomycetota</taxon>
        <taxon>Actinomycetes</taxon>
        <taxon>Micromonosporales</taxon>
        <taxon>Micromonosporaceae</taxon>
        <taxon>Actinocatenispora</taxon>
    </lineage>
</organism>
<evidence type="ECO:0000256" key="2">
    <source>
        <dbReference type="ARBA" id="ARBA00022741"/>
    </source>
</evidence>
<dbReference type="EMBL" id="AP023354">
    <property type="protein sequence ID" value="BCJ27082.1"/>
    <property type="molecule type" value="Genomic_DNA"/>
</dbReference>
<evidence type="ECO:0000313" key="7">
    <source>
        <dbReference type="EMBL" id="BCJ27082.1"/>
    </source>
</evidence>
<evidence type="ECO:0000256" key="5">
    <source>
        <dbReference type="SAM" id="MobiDB-lite"/>
    </source>
</evidence>
<dbReference type="InterPro" id="IPR040999">
    <property type="entry name" value="Mak_N_cap"/>
</dbReference>
<evidence type="ECO:0000256" key="1">
    <source>
        <dbReference type="ARBA" id="ARBA00022679"/>
    </source>
</evidence>
<evidence type="ECO:0000259" key="6">
    <source>
        <dbReference type="Pfam" id="PF18085"/>
    </source>
</evidence>
<accession>A0A810KXC8</accession>
<keyword evidence="8" id="KW-1185">Reference proteome</keyword>
<gene>
    <name evidence="7" type="ORF">Asera_11900</name>
</gene>
<dbReference type="Pfam" id="PF18085">
    <property type="entry name" value="Mak_N_cap"/>
    <property type="match status" value="1"/>
</dbReference>
<keyword evidence="1" id="KW-0808">Transferase</keyword>
<evidence type="ECO:0000256" key="4">
    <source>
        <dbReference type="ARBA" id="ARBA00022840"/>
    </source>
</evidence>
<protein>
    <recommendedName>
        <fullName evidence="6">Maltokinase N-terminal cap domain-containing protein</fullName>
    </recommendedName>
</protein>